<organism evidence="3 4">
    <name type="scientific">Kangiella sediminilitoris</name>
    <dbReference type="NCBI Taxonomy" id="1144748"/>
    <lineage>
        <taxon>Bacteria</taxon>
        <taxon>Pseudomonadati</taxon>
        <taxon>Pseudomonadota</taxon>
        <taxon>Gammaproteobacteria</taxon>
        <taxon>Kangiellales</taxon>
        <taxon>Kangiellaceae</taxon>
        <taxon>Kangiella</taxon>
    </lineage>
</organism>
<dbReference type="PATRIC" id="fig|1144748.3.peg.56"/>
<dbReference type="STRING" id="1144748.KS2013_55"/>
<reference evidence="4" key="1">
    <citation type="submission" date="2015-08" db="EMBL/GenBank/DDBJ databases">
        <authorList>
            <person name="Kim K.M."/>
        </authorList>
    </citation>
    <scope>NUCLEOTIDE SEQUENCE [LARGE SCALE GENOMIC DNA]</scope>
    <source>
        <strain evidence="4">KCTC 23892</strain>
    </source>
</reference>
<dbReference type="InterPro" id="IPR013230">
    <property type="entry name" value="Peptidase_M15A_C"/>
</dbReference>
<dbReference type="AlphaFoldDB" id="A0A1B3B7M6"/>
<dbReference type="Pfam" id="PF08291">
    <property type="entry name" value="Peptidase_M15_3"/>
    <property type="match status" value="1"/>
</dbReference>
<feature type="chain" id="PRO_5008543961" evidence="1">
    <location>
        <begin position="33"/>
        <end position="329"/>
    </location>
</feature>
<evidence type="ECO:0000256" key="1">
    <source>
        <dbReference type="SAM" id="SignalP"/>
    </source>
</evidence>
<accession>A0A1B3B7M6</accession>
<evidence type="ECO:0000313" key="4">
    <source>
        <dbReference type="Proteomes" id="UP000094147"/>
    </source>
</evidence>
<keyword evidence="1" id="KW-0732">Signal</keyword>
<dbReference type="Proteomes" id="UP000094147">
    <property type="component" value="Chromosome"/>
</dbReference>
<feature type="signal peptide" evidence="1">
    <location>
        <begin position="1"/>
        <end position="32"/>
    </location>
</feature>
<name>A0A1B3B7M6_9GAMM</name>
<dbReference type="KEGG" id="ksd:KS2013_55"/>
<evidence type="ECO:0000313" key="3">
    <source>
        <dbReference type="EMBL" id="AOE48787.1"/>
    </source>
</evidence>
<protein>
    <submittedName>
        <fullName evidence="3">Peptidase M15A</fullName>
    </submittedName>
</protein>
<gene>
    <name evidence="3" type="ORF">KS2013_55</name>
</gene>
<evidence type="ECO:0000259" key="2">
    <source>
        <dbReference type="Pfam" id="PF08291"/>
    </source>
</evidence>
<dbReference type="EMBL" id="CP012418">
    <property type="protein sequence ID" value="AOE48787.1"/>
    <property type="molecule type" value="Genomic_DNA"/>
</dbReference>
<dbReference type="Gene3D" id="3.30.1380.10">
    <property type="match status" value="1"/>
</dbReference>
<dbReference type="OrthoDB" id="5242612at2"/>
<feature type="domain" description="Peptidase M15A C-terminal" evidence="2">
    <location>
        <begin position="180"/>
        <end position="260"/>
    </location>
</feature>
<dbReference type="SUPFAM" id="SSF55166">
    <property type="entry name" value="Hedgehog/DD-peptidase"/>
    <property type="match status" value="1"/>
</dbReference>
<keyword evidence="4" id="KW-1185">Reference proteome</keyword>
<dbReference type="RefSeq" id="WP_068988280.1">
    <property type="nucleotide sequence ID" value="NZ_CP012418.1"/>
</dbReference>
<proteinExistence type="predicted"/>
<dbReference type="InterPro" id="IPR009045">
    <property type="entry name" value="Zn_M74/Hedgehog-like"/>
</dbReference>
<sequence precursor="true">MTKLNDLYKGRTTLALLMIVAIWVLSPKQAHAVTQTKDYQSGKASFDLNVNNKNIPYELFFQTIMPGQTLQMSSNRKELVSRVELGKGWQDLNWRNGLLEWKAPKTPGLYRIETMDKDSDQKITLSVFVLRPASEMKNGVLNGYKIGNYPKPLKGLDAYAAPEGFIEVTPKNKSTRITPHFTLEQFLCKQAGGYPKYVVLKQNLLENLENLLTDVNRKGIRADSFVIMSGYRTPAYNKAIGNVANSRHIYGDASDIYIDSRKSGIMDDINGDGKINKDDAHYLYSVANNHAIHDHRDDLVGGIGVYKANAVHGPFVHVDVRGTRARWGI</sequence>